<reference evidence="1" key="2">
    <citation type="journal article" date="2015" name="Data Brief">
        <title>Shoot transcriptome of the giant reed, Arundo donax.</title>
        <authorList>
            <person name="Barrero R.A."/>
            <person name="Guerrero F.D."/>
            <person name="Moolhuijzen P."/>
            <person name="Goolsby J.A."/>
            <person name="Tidwell J."/>
            <person name="Bellgard S.E."/>
            <person name="Bellgard M.I."/>
        </authorList>
    </citation>
    <scope>NUCLEOTIDE SEQUENCE</scope>
    <source>
        <tissue evidence="1">Shoot tissue taken approximately 20 cm above the soil surface</tissue>
    </source>
</reference>
<proteinExistence type="predicted"/>
<protein>
    <submittedName>
        <fullName evidence="1">Uncharacterized protein</fullName>
    </submittedName>
</protein>
<evidence type="ECO:0000313" key="1">
    <source>
        <dbReference type="EMBL" id="JAD21755.1"/>
    </source>
</evidence>
<dbReference type="EMBL" id="GBRH01276140">
    <property type="protein sequence ID" value="JAD21755.1"/>
    <property type="molecule type" value="Transcribed_RNA"/>
</dbReference>
<organism evidence="1">
    <name type="scientific">Arundo donax</name>
    <name type="common">Giant reed</name>
    <name type="synonym">Donax arundinaceus</name>
    <dbReference type="NCBI Taxonomy" id="35708"/>
    <lineage>
        <taxon>Eukaryota</taxon>
        <taxon>Viridiplantae</taxon>
        <taxon>Streptophyta</taxon>
        <taxon>Embryophyta</taxon>
        <taxon>Tracheophyta</taxon>
        <taxon>Spermatophyta</taxon>
        <taxon>Magnoliopsida</taxon>
        <taxon>Liliopsida</taxon>
        <taxon>Poales</taxon>
        <taxon>Poaceae</taxon>
        <taxon>PACMAD clade</taxon>
        <taxon>Arundinoideae</taxon>
        <taxon>Arundineae</taxon>
        <taxon>Arundo</taxon>
    </lineage>
</organism>
<dbReference type="AlphaFoldDB" id="A0A0A9Q2Y1"/>
<name>A0A0A9Q2Y1_ARUDO</name>
<reference evidence="1" key="1">
    <citation type="submission" date="2014-09" db="EMBL/GenBank/DDBJ databases">
        <authorList>
            <person name="Magalhaes I.L.F."/>
            <person name="Oliveira U."/>
            <person name="Santos F.R."/>
            <person name="Vidigal T.H.D.A."/>
            <person name="Brescovit A.D."/>
            <person name="Santos A.J."/>
        </authorList>
    </citation>
    <scope>NUCLEOTIDE SEQUENCE</scope>
    <source>
        <tissue evidence="1">Shoot tissue taken approximately 20 cm above the soil surface</tissue>
    </source>
</reference>
<accession>A0A0A9Q2Y1</accession>
<sequence>MLIILQCTVKILPCFHVSSYHDLKCISLVYNTASHSAKHQVVNCENVMQ</sequence>